<dbReference type="STRING" id="59733.SAMN05421769_1335"/>
<accession>A0A1N6FIQ0</accession>
<organism evidence="3 4">
    <name type="scientific">Chryseobacterium scophthalmum</name>
    <dbReference type="NCBI Taxonomy" id="59733"/>
    <lineage>
        <taxon>Bacteria</taxon>
        <taxon>Pseudomonadati</taxon>
        <taxon>Bacteroidota</taxon>
        <taxon>Flavobacteriia</taxon>
        <taxon>Flavobacteriales</taxon>
        <taxon>Weeksellaceae</taxon>
        <taxon>Chryseobacterium group</taxon>
        <taxon>Chryseobacterium</taxon>
    </lineage>
</organism>
<dbReference type="RefSeq" id="WP_074229502.1">
    <property type="nucleotide sequence ID" value="NZ_CP142423.1"/>
</dbReference>
<name>A0A1N6FIQ0_9FLAO</name>
<evidence type="ECO:0000259" key="2">
    <source>
        <dbReference type="PROSITE" id="PS50164"/>
    </source>
</evidence>
<dbReference type="InterPro" id="IPR000305">
    <property type="entry name" value="GIY-YIG_endonuc"/>
</dbReference>
<dbReference type="PANTHER" id="PTHR34477">
    <property type="entry name" value="UPF0213 PROTEIN YHBQ"/>
    <property type="match status" value="1"/>
</dbReference>
<protein>
    <submittedName>
        <fullName evidence="3">Putative endonuclease</fullName>
    </submittedName>
</protein>
<dbReference type="PANTHER" id="PTHR34477:SF5">
    <property type="entry name" value="BSL5627 PROTEIN"/>
    <property type="match status" value="1"/>
</dbReference>
<gene>
    <name evidence="3" type="ORF">SAMN05421769_1335</name>
</gene>
<dbReference type="OrthoDB" id="9807770at2"/>
<dbReference type="InterPro" id="IPR035901">
    <property type="entry name" value="GIY-YIG_endonuc_sf"/>
</dbReference>
<evidence type="ECO:0000256" key="1">
    <source>
        <dbReference type="ARBA" id="ARBA00007435"/>
    </source>
</evidence>
<keyword evidence="4" id="KW-1185">Reference proteome</keyword>
<feature type="domain" description="GIY-YIG" evidence="2">
    <location>
        <begin position="2"/>
        <end position="79"/>
    </location>
</feature>
<evidence type="ECO:0000313" key="4">
    <source>
        <dbReference type="Proteomes" id="UP000184782"/>
    </source>
</evidence>
<dbReference type="InterPro" id="IPR050190">
    <property type="entry name" value="UPF0213_domain"/>
</dbReference>
<comment type="similarity">
    <text evidence="1">Belongs to the UPF0213 family.</text>
</comment>
<keyword evidence="3" id="KW-0378">Hydrolase</keyword>
<dbReference type="SUPFAM" id="SSF82771">
    <property type="entry name" value="GIY-YIG endonuclease"/>
    <property type="match status" value="1"/>
</dbReference>
<keyword evidence="3" id="KW-0255">Endonuclease</keyword>
<sequence>MKAGFIYIMTNENNTVLYTGVTSNLPKRIQQHKEKFFELSFTSKYNVCKLVYWESFQEIGDAIFREKQIKAGSRQKKIDLINSINPEWRDLTEDIKDIMNPF</sequence>
<dbReference type="GO" id="GO:0004519">
    <property type="term" value="F:endonuclease activity"/>
    <property type="evidence" value="ECO:0007669"/>
    <property type="project" value="UniProtKB-KW"/>
</dbReference>
<dbReference type="Gene3D" id="3.40.1440.10">
    <property type="entry name" value="GIY-YIG endonuclease"/>
    <property type="match status" value="1"/>
</dbReference>
<dbReference type="Proteomes" id="UP000184782">
    <property type="component" value="Unassembled WGS sequence"/>
</dbReference>
<dbReference type="CDD" id="cd10448">
    <property type="entry name" value="GIY-YIG_unchar_3"/>
    <property type="match status" value="1"/>
</dbReference>
<evidence type="ECO:0000313" key="3">
    <source>
        <dbReference type="EMBL" id="SIN95107.1"/>
    </source>
</evidence>
<proteinExistence type="inferred from homology"/>
<reference evidence="4" key="1">
    <citation type="submission" date="2016-12" db="EMBL/GenBank/DDBJ databases">
        <authorList>
            <person name="Varghese N."/>
            <person name="Submissions S."/>
        </authorList>
    </citation>
    <scope>NUCLEOTIDE SEQUENCE [LARGE SCALE GENOMIC DNA]</scope>
    <source>
        <strain evidence="4">DSM 16779</strain>
    </source>
</reference>
<dbReference type="Pfam" id="PF01541">
    <property type="entry name" value="GIY-YIG"/>
    <property type="match status" value="1"/>
</dbReference>
<keyword evidence="3" id="KW-0540">Nuclease</keyword>
<dbReference type="PROSITE" id="PS50164">
    <property type="entry name" value="GIY_YIG"/>
    <property type="match status" value="1"/>
</dbReference>
<dbReference type="AlphaFoldDB" id="A0A1N6FIQ0"/>
<dbReference type="EMBL" id="FSRQ01000001">
    <property type="protein sequence ID" value="SIN95107.1"/>
    <property type="molecule type" value="Genomic_DNA"/>
</dbReference>